<dbReference type="PANTHER" id="PTHR40252:SF2">
    <property type="entry name" value="BLR0328 PROTEIN"/>
    <property type="match status" value="1"/>
</dbReference>
<organism evidence="3 4">
    <name type="scientific">Magnetofaba australis IT-1</name>
    <dbReference type="NCBI Taxonomy" id="1434232"/>
    <lineage>
        <taxon>Bacteria</taxon>
        <taxon>Pseudomonadati</taxon>
        <taxon>Pseudomonadota</taxon>
        <taxon>Magnetococcia</taxon>
        <taxon>Magnetococcales</taxon>
        <taxon>Magnetococcaceae</taxon>
        <taxon>Magnetofaba</taxon>
    </lineage>
</organism>
<dbReference type="AlphaFoldDB" id="A0A1Y2K4V8"/>
<dbReference type="PANTHER" id="PTHR40252">
    <property type="entry name" value="BLR0328 PROTEIN"/>
    <property type="match status" value="1"/>
</dbReference>
<evidence type="ECO:0000259" key="1">
    <source>
        <dbReference type="SMART" id="SM00897"/>
    </source>
</evidence>
<sequence length="379" mass="39216">MQIKQQSFAANDAAGWDFSALMAIDPQIAFVFGDVTMLEAGGFHAALRAAAPSVKLIGCSTAGEIDGRDVSDGSCVVTAVRFASVSVALCADAIADIGDSEAAGKRVGEMLPTEGLKAVLIYAPGVEVNGSALIQGVSTALGGGIPLSGGLAGDGGQFTRTLTVCDEALDPRGVALLGLYGDALQFSHGSYGGWSPFGPERRVTRSEGNILYELDGEPALNIYKSYLGEYAEQLPASGLLFPFEMTGKGGEQGLIRTILSVDEASGSLVLAGDVVQDGMLRLMHANVDGLLDGAEEAARLTMKGAQADSGGLAILVSCVGRKLVMGDQVDEEVESVLDALPDGAVATGFYSYGEINPFSDLMDCKLHNQTMTIAYLNEG</sequence>
<proteinExistence type="predicted"/>
<dbReference type="OrthoDB" id="9770435at2"/>
<evidence type="ECO:0000313" key="4">
    <source>
        <dbReference type="Proteomes" id="UP000194003"/>
    </source>
</evidence>
<accession>A0A1Y2K4V8</accession>
<reference evidence="3 4" key="1">
    <citation type="journal article" date="2016" name="BMC Genomics">
        <title>Combined genomic and structural analyses of a cultured magnetotactic bacterium reveals its niche adaptation to a dynamic environment.</title>
        <authorList>
            <person name="Araujo A.C."/>
            <person name="Morillo V."/>
            <person name="Cypriano J."/>
            <person name="Teixeira L.C."/>
            <person name="Leao P."/>
            <person name="Lyra S."/>
            <person name="Almeida L.G."/>
            <person name="Bazylinski D.A."/>
            <person name="Vasconcellos A.T."/>
            <person name="Abreu F."/>
            <person name="Lins U."/>
        </authorList>
    </citation>
    <scope>NUCLEOTIDE SEQUENCE [LARGE SCALE GENOMIC DNA]</scope>
    <source>
        <strain evidence="3 4">IT-1</strain>
    </source>
</reference>
<dbReference type="STRING" id="1434232.MAIT1_03708"/>
<name>A0A1Y2K4V8_9PROT</name>
<dbReference type="SMART" id="SM00897">
    <property type="entry name" value="FIST"/>
    <property type="match status" value="1"/>
</dbReference>
<dbReference type="Proteomes" id="UP000194003">
    <property type="component" value="Unassembled WGS sequence"/>
</dbReference>
<dbReference type="SMART" id="SM01204">
    <property type="entry name" value="FIST_C"/>
    <property type="match status" value="1"/>
</dbReference>
<protein>
    <recommendedName>
        <fullName evidence="5">Histidine kinase</fullName>
    </recommendedName>
</protein>
<feature type="domain" description="FIST" evidence="1">
    <location>
        <begin position="25"/>
        <end position="218"/>
    </location>
</feature>
<evidence type="ECO:0000259" key="2">
    <source>
        <dbReference type="SMART" id="SM01204"/>
    </source>
</evidence>
<dbReference type="EMBL" id="LVJN01000019">
    <property type="protein sequence ID" value="OSM04034.1"/>
    <property type="molecule type" value="Genomic_DNA"/>
</dbReference>
<evidence type="ECO:0008006" key="5">
    <source>
        <dbReference type="Google" id="ProtNLM"/>
    </source>
</evidence>
<comment type="caution">
    <text evidence="3">The sequence shown here is derived from an EMBL/GenBank/DDBJ whole genome shotgun (WGS) entry which is preliminary data.</text>
</comment>
<gene>
    <name evidence="3" type="ORF">MAIT1_03708</name>
</gene>
<dbReference type="Pfam" id="PF08495">
    <property type="entry name" value="FIST"/>
    <property type="match status" value="1"/>
</dbReference>
<dbReference type="Pfam" id="PF10442">
    <property type="entry name" value="FIST_C"/>
    <property type="match status" value="1"/>
</dbReference>
<keyword evidence="4" id="KW-1185">Reference proteome</keyword>
<dbReference type="InterPro" id="IPR019494">
    <property type="entry name" value="FIST_C"/>
</dbReference>
<evidence type="ECO:0000313" key="3">
    <source>
        <dbReference type="EMBL" id="OSM04034.1"/>
    </source>
</evidence>
<dbReference type="InterPro" id="IPR013702">
    <property type="entry name" value="FIST_domain_N"/>
</dbReference>
<feature type="domain" description="FIST C-domain" evidence="2">
    <location>
        <begin position="219"/>
        <end position="358"/>
    </location>
</feature>